<dbReference type="FunFam" id="1.10.3730.20:FF:000001">
    <property type="entry name" value="Quaternary ammonium compound resistance transporter SugE"/>
    <property type="match status" value="1"/>
</dbReference>
<feature type="transmembrane region" description="Helical" evidence="8">
    <location>
        <begin position="57"/>
        <end position="79"/>
    </location>
</feature>
<evidence type="ECO:0000313" key="10">
    <source>
        <dbReference type="Proteomes" id="UP000267368"/>
    </source>
</evidence>
<dbReference type="GO" id="GO:0022857">
    <property type="term" value="F:transmembrane transporter activity"/>
    <property type="evidence" value="ECO:0007669"/>
    <property type="project" value="InterPro"/>
</dbReference>
<dbReference type="InterPro" id="IPR037185">
    <property type="entry name" value="EmrE-like"/>
</dbReference>
<reference evidence="10" key="1">
    <citation type="submission" date="2018-05" db="EMBL/GenBank/DDBJ databases">
        <title>Genome Sequencing of selected type strains of the family Eggerthellaceae.</title>
        <authorList>
            <person name="Danylec N."/>
            <person name="Stoll D.A."/>
            <person name="Doetsch A."/>
            <person name="Huch M."/>
        </authorList>
    </citation>
    <scope>NUCLEOTIDE SEQUENCE [LARGE SCALE GENOMIC DNA]</scope>
    <source>
        <strain evidence="10">DSM 17537</strain>
    </source>
</reference>
<dbReference type="PANTHER" id="PTHR30561:SF1">
    <property type="entry name" value="MULTIDRUG TRANSPORTER EMRE"/>
    <property type="match status" value="1"/>
</dbReference>
<name>A0A3N0AF28_9ACTN</name>
<comment type="similarity">
    <text evidence="7">Belongs to the drug/metabolite transporter (DMT) superfamily. Small multidrug resistance (SMR) (TC 2.A.7.1) family.</text>
</comment>
<protein>
    <submittedName>
        <fullName evidence="9">QacE family quaternary ammonium compound efflux SMR transporter</fullName>
    </submittedName>
</protein>
<comment type="caution">
    <text evidence="9">The sequence shown here is derived from an EMBL/GenBank/DDBJ whole genome shotgun (WGS) entry which is preliminary data.</text>
</comment>
<organism evidence="9 10">
    <name type="scientific">Slackia faecicanis</name>
    <dbReference type="NCBI Taxonomy" id="255723"/>
    <lineage>
        <taxon>Bacteria</taxon>
        <taxon>Bacillati</taxon>
        <taxon>Actinomycetota</taxon>
        <taxon>Coriobacteriia</taxon>
        <taxon>Eggerthellales</taxon>
        <taxon>Eggerthellaceae</taxon>
        <taxon>Slackia</taxon>
    </lineage>
</organism>
<dbReference type="Pfam" id="PF00893">
    <property type="entry name" value="Multi_Drug_Res"/>
    <property type="match status" value="1"/>
</dbReference>
<evidence type="ECO:0000256" key="1">
    <source>
        <dbReference type="ARBA" id="ARBA00004651"/>
    </source>
</evidence>
<dbReference type="RefSeq" id="WP_123198188.1">
    <property type="nucleotide sequence ID" value="NZ_QICB01000003.1"/>
</dbReference>
<dbReference type="InterPro" id="IPR000390">
    <property type="entry name" value="Small_drug/metabolite_transptr"/>
</dbReference>
<evidence type="ECO:0000256" key="8">
    <source>
        <dbReference type="SAM" id="Phobius"/>
    </source>
</evidence>
<gene>
    <name evidence="9" type="ORF">DMP07_05745</name>
</gene>
<evidence type="ECO:0000256" key="6">
    <source>
        <dbReference type="ARBA" id="ARBA00023136"/>
    </source>
</evidence>
<dbReference type="Gene3D" id="1.10.3730.20">
    <property type="match status" value="1"/>
</dbReference>
<dbReference type="GO" id="GO:0005886">
    <property type="term" value="C:plasma membrane"/>
    <property type="evidence" value="ECO:0007669"/>
    <property type="project" value="UniProtKB-SubCell"/>
</dbReference>
<dbReference type="Proteomes" id="UP000267368">
    <property type="component" value="Unassembled WGS sequence"/>
</dbReference>
<dbReference type="EMBL" id="QICB01000003">
    <property type="protein sequence ID" value="RNL19867.1"/>
    <property type="molecule type" value="Genomic_DNA"/>
</dbReference>
<dbReference type="PANTHER" id="PTHR30561">
    <property type="entry name" value="SMR FAMILY PROTON-DEPENDENT DRUG EFFLUX TRANSPORTER SUGE"/>
    <property type="match status" value="1"/>
</dbReference>
<evidence type="ECO:0000256" key="2">
    <source>
        <dbReference type="ARBA" id="ARBA00022448"/>
    </source>
</evidence>
<keyword evidence="5 8" id="KW-1133">Transmembrane helix</keyword>
<keyword evidence="4 7" id="KW-0812">Transmembrane</keyword>
<evidence type="ECO:0000256" key="7">
    <source>
        <dbReference type="RuleBase" id="RU003942"/>
    </source>
</evidence>
<sequence length="105" mass="11186">MIPYILIGVAVIVEVFGDSMMKLSNGFQRKLPLVGTVIGYGIAFYLISLVLEELPLGPVYAAWTGLGIALTAVVGTVFWKESFNWKKGLGLAAIIGGVVMLKLGV</sequence>
<comment type="subcellular location">
    <subcellularLocation>
        <location evidence="1 7">Cell membrane</location>
        <topology evidence="1 7">Multi-pass membrane protein</topology>
    </subcellularLocation>
</comment>
<accession>A0A3N0AF28</accession>
<keyword evidence="3" id="KW-1003">Cell membrane</keyword>
<evidence type="ECO:0000313" key="9">
    <source>
        <dbReference type="EMBL" id="RNL19867.1"/>
    </source>
</evidence>
<keyword evidence="10" id="KW-1185">Reference proteome</keyword>
<dbReference type="AlphaFoldDB" id="A0A3N0AF28"/>
<evidence type="ECO:0000256" key="3">
    <source>
        <dbReference type="ARBA" id="ARBA00022475"/>
    </source>
</evidence>
<evidence type="ECO:0000256" key="4">
    <source>
        <dbReference type="ARBA" id="ARBA00022692"/>
    </source>
</evidence>
<keyword evidence="2" id="KW-0813">Transport</keyword>
<dbReference type="InterPro" id="IPR045324">
    <property type="entry name" value="Small_multidrug_res"/>
</dbReference>
<keyword evidence="6 8" id="KW-0472">Membrane</keyword>
<feature type="transmembrane region" description="Helical" evidence="8">
    <location>
        <begin position="31"/>
        <end position="51"/>
    </location>
</feature>
<evidence type="ECO:0000256" key="5">
    <source>
        <dbReference type="ARBA" id="ARBA00022989"/>
    </source>
</evidence>
<proteinExistence type="inferred from homology"/>
<dbReference type="SUPFAM" id="SSF103481">
    <property type="entry name" value="Multidrug resistance efflux transporter EmrE"/>
    <property type="match status" value="1"/>
</dbReference>
<dbReference type="OrthoDB" id="21828at2"/>